<evidence type="ECO:0000256" key="7">
    <source>
        <dbReference type="ARBA" id="ARBA00023157"/>
    </source>
</evidence>
<evidence type="ECO:0000256" key="4">
    <source>
        <dbReference type="ARBA" id="ARBA00022729"/>
    </source>
</evidence>
<evidence type="ECO:0000256" key="2">
    <source>
        <dbReference type="ARBA" id="ARBA00004613"/>
    </source>
</evidence>
<dbReference type="AlphaFoldDB" id="A0A4W3K5Q5"/>
<dbReference type="SMART" id="SM00792">
    <property type="entry name" value="Agouti"/>
    <property type="match status" value="1"/>
</dbReference>
<reference evidence="14" key="1">
    <citation type="journal article" date="2006" name="Science">
        <title>Ancient noncoding elements conserved in the human genome.</title>
        <authorList>
            <person name="Venkatesh B."/>
            <person name="Kirkness E.F."/>
            <person name="Loh Y.H."/>
            <person name="Halpern A.L."/>
            <person name="Lee A.P."/>
            <person name="Johnson J."/>
            <person name="Dandona N."/>
            <person name="Viswanathan L.D."/>
            <person name="Tay A."/>
            <person name="Venter J.C."/>
            <person name="Strausberg R.L."/>
            <person name="Brenner S."/>
        </authorList>
    </citation>
    <scope>NUCLEOTIDE SEQUENCE [LARGE SCALE GENOMIC DNA]</scope>
</reference>
<reference evidence="14" key="2">
    <citation type="journal article" date="2007" name="PLoS Biol.">
        <title>Survey sequencing and comparative analysis of the elephant shark (Callorhinchus milii) genome.</title>
        <authorList>
            <person name="Venkatesh B."/>
            <person name="Kirkness E.F."/>
            <person name="Loh Y.H."/>
            <person name="Halpern A.L."/>
            <person name="Lee A.P."/>
            <person name="Johnson J."/>
            <person name="Dandona N."/>
            <person name="Viswanathan L.D."/>
            <person name="Tay A."/>
            <person name="Venter J.C."/>
            <person name="Strausberg R.L."/>
            <person name="Brenner S."/>
        </authorList>
    </citation>
    <scope>NUCLEOTIDE SEQUENCE [LARGE SCALE GENOMIC DNA]</scope>
</reference>
<feature type="disulfide bond" evidence="11">
    <location>
        <begin position="93"/>
        <end position="111"/>
    </location>
</feature>
<dbReference type="Ensembl" id="ENSCMIT00000047855.1">
    <property type="protein sequence ID" value="ENSCMIP00000047186.1"/>
    <property type="gene ID" value="ENSCMIG00000019357.1"/>
</dbReference>
<evidence type="ECO:0000313" key="13">
    <source>
        <dbReference type="Ensembl" id="ENSCMIP00000047186.1"/>
    </source>
</evidence>
<dbReference type="FunFam" id="4.10.760.10:FF:000003">
    <property type="entry name" value="Agouti-related peptide 2"/>
    <property type="match status" value="1"/>
</dbReference>
<dbReference type="Gene3D" id="4.10.760.10">
    <property type="entry name" value="Agouti domain"/>
    <property type="match status" value="1"/>
</dbReference>
<comment type="subunit">
    <text evidence="9">Interacts with melanocortin receptors MC3R, MC4R and MC5R.</text>
</comment>
<dbReference type="PANTHER" id="PTHR16551">
    <property type="entry name" value="AGOUTI RELATED"/>
    <property type="match status" value="1"/>
</dbReference>
<comment type="function">
    <text evidence="8">Plays a role in weight homeostasis. Involved in the control of feeding behavior through the central melanocortin system. Acts as alpha melanocyte-stimulating hormone antagonist by inhibiting cAMP production mediated by stimulation of melanocortin receptors within the hypothalamus and adrenal gland. Has very low activity with MC5R. Is an inverse agonist for MC3R and MC4R being able to suppress their constitutive activity. It promotes MC3R and MC4R endocytosis in an arrestin-dependent manner.</text>
</comment>
<evidence type="ECO:0000256" key="11">
    <source>
        <dbReference type="PROSITE-ProRule" id="PRU00494"/>
    </source>
</evidence>
<proteinExistence type="predicted"/>
<protein>
    <recommendedName>
        <fullName evidence="10">Agouti-related protein</fullName>
    </recommendedName>
</protein>
<dbReference type="GO" id="GO:2000253">
    <property type="term" value="P:positive regulation of feeding behavior"/>
    <property type="evidence" value="ECO:0007669"/>
    <property type="project" value="TreeGrafter"/>
</dbReference>
<organism evidence="13 14">
    <name type="scientific">Callorhinchus milii</name>
    <name type="common">Ghost shark</name>
    <dbReference type="NCBI Taxonomy" id="7868"/>
    <lineage>
        <taxon>Eukaryota</taxon>
        <taxon>Metazoa</taxon>
        <taxon>Chordata</taxon>
        <taxon>Craniata</taxon>
        <taxon>Vertebrata</taxon>
        <taxon>Chondrichthyes</taxon>
        <taxon>Holocephali</taxon>
        <taxon>Chimaeriformes</taxon>
        <taxon>Callorhinchidae</taxon>
        <taxon>Callorhinchus</taxon>
    </lineage>
</organism>
<feature type="disulfide bond" evidence="11">
    <location>
        <begin position="79"/>
        <end position="94"/>
    </location>
</feature>
<dbReference type="InterPro" id="IPR027300">
    <property type="entry name" value="Agouti_dom"/>
</dbReference>
<keyword evidence="14" id="KW-1185">Reference proteome</keyword>
<feature type="disulfide bond" evidence="11">
    <location>
        <begin position="86"/>
        <end position="100"/>
    </location>
</feature>
<dbReference type="GO" id="GO:0005615">
    <property type="term" value="C:extracellular space"/>
    <property type="evidence" value="ECO:0007669"/>
    <property type="project" value="TreeGrafter"/>
</dbReference>
<evidence type="ECO:0000256" key="9">
    <source>
        <dbReference type="ARBA" id="ARBA00065157"/>
    </source>
</evidence>
<dbReference type="GO" id="GO:0070996">
    <property type="term" value="F:type 1 melanocortin receptor binding"/>
    <property type="evidence" value="ECO:0007669"/>
    <property type="project" value="TreeGrafter"/>
</dbReference>
<dbReference type="GeneTree" id="ENSGT00970000195793"/>
<dbReference type="PROSITE" id="PS60024">
    <property type="entry name" value="AGOUTI_1"/>
    <property type="match status" value="1"/>
</dbReference>
<dbReference type="InterPro" id="IPR036836">
    <property type="entry name" value="Agouti_dom_sf"/>
</dbReference>
<name>A0A4W3K5Q5_CALMI</name>
<dbReference type="GO" id="GO:0005184">
    <property type="term" value="F:neuropeptide hormone activity"/>
    <property type="evidence" value="ECO:0007669"/>
    <property type="project" value="TreeGrafter"/>
</dbReference>
<evidence type="ECO:0000256" key="10">
    <source>
        <dbReference type="ARBA" id="ARBA00068128"/>
    </source>
</evidence>
<evidence type="ECO:0000256" key="5">
    <source>
        <dbReference type="ARBA" id="ARBA00022854"/>
    </source>
</evidence>
<feature type="domain" description="Agouti" evidence="12">
    <location>
        <begin position="79"/>
        <end position="118"/>
    </location>
</feature>
<evidence type="ECO:0000256" key="8">
    <source>
        <dbReference type="ARBA" id="ARBA00056588"/>
    </source>
</evidence>
<keyword evidence="4" id="KW-0732">Signal</keyword>
<dbReference type="PROSITE" id="PS51150">
    <property type="entry name" value="AGOUTI_2"/>
    <property type="match status" value="1"/>
</dbReference>
<evidence type="ECO:0000256" key="3">
    <source>
        <dbReference type="ARBA" id="ARBA00022525"/>
    </source>
</evidence>
<dbReference type="GO" id="GO:0008343">
    <property type="term" value="P:adult feeding behavior"/>
    <property type="evidence" value="ECO:0007669"/>
    <property type="project" value="TreeGrafter"/>
</dbReference>
<reference evidence="14" key="3">
    <citation type="journal article" date="2014" name="Nature">
        <title>Elephant shark genome provides unique insights into gnathostome evolution.</title>
        <authorList>
            <consortium name="International Elephant Shark Genome Sequencing Consortium"/>
            <person name="Venkatesh B."/>
            <person name="Lee A.P."/>
            <person name="Ravi V."/>
            <person name="Maurya A.K."/>
            <person name="Lian M.M."/>
            <person name="Swann J.B."/>
            <person name="Ohta Y."/>
            <person name="Flajnik M.F."/>
            <person name="Sutoh Y."/>
            <person name="Kasahara M."/>
            <person name="Hoon S."/>
            <person name="Gangu V."/>
            <person name="Roy S.W."/>
            <person name="Irimia M."/>
            <person name="Korzh V."/>
            <person name="Kondrychyn I."/>
            <person name="Lim Z.W."/>
            <person name="Tay B.H."/>
            <person name="Tohari S."/>
            <person name="Kong K.W."/>
            <person name="Ho S."/>
            <person name="Lorente-Galdos B."/>
            <person name="Quilez J."/>
            <person name="Marques-Bonet T."/>
            <person name="Raney B.J."/>
            <person name="Ingham P.W."/>
            <person name="Tay A."/>
            <person name="Hillier L.W."/>
            <person name="Minx P."/>
            <person name="Boehm T."/>
            <person name="Wilson R.K."/>
            <person name="Brenner S."/>
            <person name="Warren W.C."/>
        </authorList>
    </citation>
    <scope>NUCLEOTIDE SEQUENCE [LARGE SCALE GENOMIC DNA]</scope>
</reference>
<dbReference type="GO" id="GO:0005794">
    <property type="term" value="C:Golgi apparatus"/>
    <property type="evidence" value="ECO:0007669"/>
    <property type="project" value="UniProtKB-SubCell"/>
</dbReference>
<reference evidence="13" key="4">
    <citation type="submission" date="2025-08" db="UniProtKB">
        <authorList>
            <consortium name="Ensembl"/>
        </authorList>
    </citation>
    <scope>IDENTIFICATION</scope>
</reference>
<dbReference type="InterPro" id="IPR007733">
    <property type="entry name" value="Agouti"/>
</dbReference>
<dbReference type="InParanoid" id="A0A4W3K5Q5"/>
<evidence type="ECO:0000256" key="1">
    <source>
        <dbReference type="ARBA" id="ARBA00004555"/>
    </source>
</evidence>
<dbReference type="SUPFAM" id="SSF57055">
    <property type="entry name" value="Agouti-related protein"/>
    <property type="match status" value="1"/>
</dbReference>
<dbReference type="STRING" id="7868.ENSCMIP00000047186"/>
<sequence>LKPSASFLLPTSAIYSYCTNLSTPSTRRALALAHAPTLPALPLEVGPSAFLPPLFRTPPRNPSALPPVENRSARSPRRCIRHLESCFDYSMPCCDPCATCYCRFFKAICYCRKIGNICHRGKN</sequence>
<evidence type="ECO:0000256" key="6">
    <source>
        <dbReference type="ARBA" id="ARBA00023034"/>
    </source>
</evidence>
<keyword evidence="5" id="KW-0960">Knottin</keyword>
<dbReference type="Pfam" id="PF05039">
    <property type="entry name" value="Agouti"/>
    <property type="match status" value="1"/>
</dbReference>
<comment type="subcellular location">
    <subcellularLocation>
        <location evidence="1">Golgi apparatus</location>
    </subcellularLocation>
    <subcellularLocation>
        <location evidence="2">Secreted</location>
    </subcellularLocation>
</comment>
<dbReference type="GO" id="GO:0009755">
    <property type="term" value="P:hormone-mediated signaling pathway"/>
    <property type="evidence" value="ECO:0007669"/>
    <property type="project" value="InterPro"/>
</dbReference>
<keyword evidence="3" id="KW-0964">Secreted</keyword>
<dbReference type="PANTHER" id="PTHR16551:SF4">
    <property type="entry name" value="AGOUTI-RELATED PROTEIN"/>
    <property type="match status" value="1"/>
</dbReference>
<feature type="disulfide bond" evidence="11">
    <location>
        <begin position="97"/>
        <end position="118"/>
    </location>
</feature>
<keyword evidence="6" id="KW-0333">Golgi apparatus</keyword>
<dbReference type="GO" id="GO:0007218">
    <property type="term" value="P:neuropeptide signaling pathway"/>
    <property type="evidence" value="ECO:0007669"/>
    <property type="project" value="TreeGrafter"/>
</dbReference>
<evidence type="ECO:0000313" key="14">
    <source>
        <dbReference type="Proteomes" id="UP000314986"/>
    </source>
</evidence>
<dbReference type="Proteomes" id="UP000314986">
    <property type="component" value="Unassembled WGS sequence"/>
</dbReference>
<accession>A0A4W3K5Q5</accession>
<reference evidence="13" key="5">
    <citation type="submission" date="2025-09" db="UniProtKB">
        <authorList>
            <consortium name="Ensembl"/>
        </authorList>
    </citation>
    <scope>IDENTIFICATION</scope>
</reference>
<keyword evidence="7 11" id="KW-1015">Disulfide bond</keyword>
<evidence type="ECO:0000259" key="12">
    <source>
        <dbReference type="PROSITE" id="PS51150"/>
    </source>
</evidence>
<feature type="disulfide bond" evidence="11">
    <location>
        <begin position="102"/>
        <end position="109"/>
    </location>
</feature>